<organism evidence="1 2">
    <name type="scientific">Sorghum bicolor</name>
    <name type="common">Sorghum</name>
    <name type="synonym">Sorghum vulgare</name>
    <dbReference type="NCBI Taxonomy" id="4558"/>
    <lineage>
        <taxon>Eukaryota</taxon>
        <taxon>Viridiplantae</taxon>
        <taxon>Streptophyta</taxon>
        <taxon>Embryophyta</taxon>
        <taxon>Tracheophyta</taxon>
        <taxon>Spermatophyta</taxon>
        <taxon>Magnoliopsida</taxon>
        <taxon>Liliopsida</taxon>
        <taxon>Poales</taxon>
        <taxon>Poaceae</taxon>
        <taxon>PACMAD clade</taxon>
        <taxon>Panicoideae</taxon>
        <taxon>Andropogonodae</taxon>
        <taxon>Andropogoneae</taxon>
        <taxon>Sorghinae</taxon>
        <taxon>Sorghum</taxon>
    </lineage>
</organism>
<dbReference type="OMA" id="CARMSKR"/>
<dbReference type="AlphaFoldDB" id="A0A1Z5SA34"/>
<proteinExistence type="predicted"/>
<reference evidence="2" key="2">
    <citation type="journal article" date="2018" name="Plant J.">
        <title>The Sorghum bicolor reference genome: improved assembly, gene annotations, a transcriptome atlas, and signatures of genome organization.</title>
        <authorList>
            <person name="McCormick R.F."/>
            <person name="Truong S.K."/>
            <person name="Sreedasyam A."/>
            <person name="Jenkins J."/>
            <person name="Shu S."/>
            <person name="Sims D."/>
            <person name="Kennedy M."/>
            <person name="Amirebrahimi M."/>
            <person name="Weers B.D."/>
            <person name="McKinley B."/>
            <person name="Mattison A."/>
            <person name="Morishige D.T."/>
            <person name="Grimwood J."/>
            <person name="Schmutz J."/>
            <person name="Mullet J.E."/>
        </authorList>
    </citation>
    <scope>NUCLEOTIDE SEQUENCE [LARGE SCALE GENOMIC DNA]</scope>
    <source>
        <strain evidence="2">cv. BTx623</strain>
    </source>
</reference>
<dbReference type="PANTHER" id="PTHR46034:SF7">
    <property type="entry name" value="INFLUENZA VIRUS NS1A-BINDING PROTEIN"/>
    <property type="match status" value="1"/>
</dbReference>
<dbReference type="Pfam" id="PF01344">
    <property type="entry name" value="Kelch_1"/>
    <property type="match status" value="4"/>
</dbReference>
<dbReference type="InParanoid" id="A0A1Z5SA34"/>
<evidence type="ECO:0000313" key="2">
    <source>
        <dbReference type="Proteomes" id="UP000000768"/>
    </source>
</evidence>
<accession>A0A1Z5SA34</accession>
<dbReference type="GO" id="GO:0034976">
    <property type="term" value="P:response to endoplasmic reticulum stress"/>
    <property type="evidence" value="ECO:0007669"/>
    <property type="project" value="InterPro"/>
</dbReference>
<evidence type="ECO:0000313" key="1">
    <source>
        <dbReference type="EMBL" id="OQU92595.1"/>
    </source>
</evidence>
<name>A0A1Z5SA34_SORBI</name>
<dbReference type="SMART" id="SM00612">
    <property type="entry name" value="Kelch"/>
    <property type="match status" value="5"/>
</dbReference>
<dbReference type="InterPro" id="IPR006652">
    <property type="entry name" value="Kelch_1"/>
</dbReference>
<dbReference type="EMBL" id="CM000760">
    <property type="protein sequence ID" value="OQU92595.1"/>
    <property type="molecule type" value="Genomic_DNA"/>
</dbReference>
<dbReference type="eggNOG" id="KOG1072">
    <property type="taxonomic scope" value="Eukaryota"/>
</dbReference>
<keyword evidence="2" id="KW-1185">Reference proteome</keyword>
<dbReference type="SUPFAM" id="SSF117281">
    <property type="entry name" value="Kelch motif"/>
    <property type="match status" value="1"/>
</dbReference>
<dbReference type="Gramene" id="OQU92595">
    <property type="protein sequence ID" value="OQU92595"/>
    <property type="gene ID" value="SORBI_3001G371650"/>
</dbReference>
<dbReference type="InterPro" id="IPR044832">
    <property type="entry name" value="NRP-like"/>
</dbReference>
<dbReference type="Gene3D" id="2.120.10.80">
    <property type="entry name" value="Kelch-type beta propeller"/>
    <property type="match status" value="2"/>
</dbReference>
<dbReference type="PANTHER" id="PTHR46034">
    <property type="match status" value="1"/>
</dbReference>
<gene>
    <name evidence="1" type="ORF">SORBI_3001G371650</name>
</gene>
<reference evidence="1 2" key="1">
    <citation type="journal article" date="2009" name="Nature">
        <title>The Sorghum bicolor genome and the diversification of grasses.</title>
        <authorList>
            <person name="Paterson A.H."/>
            <person name="Bowers J.E."/>
            <person name="Bruggmann R."/>
            <person name="Dubchak I."/>
            <person name="Grimwood J."/>
            <person name="Gundlach H."/>
            <person name="Haberer G."/>
            <person name="Hellsten U."/>
            <person name="Mitros T."/>
            <person name="Poliakov A."/>
            <person name="Schmutz J."/>
            <person name="Spannagl M."/>
            <person name="Tang H."/>
            <person name="Wang X."/>
            <person name="Wicker T."/>
            <person name="Bharti A.K."/>
            <person name="Chapman J."/>
            <person name="Feltus F.A."/>
            <person name="Gowik U."/>
            <person name="Grigoriev I.V."/>
            <person name="Lyons E."/>
            <person name="Maher C.A."/>
            <person name="Martis M."/>
            <person name="Narechania A."/>
            <person name="Otillar R.P."/>
            <person name="Penning B.W."/>
            <person name="Salamov A.A."/>
            <person name="Wang Y."/>
            <person name="Zhang L."/>
            <person name="Carpita N.C."/>
            <person name="Freeling M."/>
            <person name="Gingle A.R."/>
            <person name="Hash C.T."/>
            <person name="Keller B."/>
            <person name="Klein P."/>
            <person name="Kresovich S."/>
            <person name="McCann M.C."/>
            <person name="Ming R."/>
            <person name="Peterson D.G."/>
            <person name="Mehboob-ur-Rahman"/>
            <person name="Ware D."/>
            <person name="Westhoff P."/>
            <person name="Mayer K.F."/>
            <person name="Messing J."/>
            <person name="Rokhsar D.S."/>
        </authorList>
    </citation>
    <scope>NUCLEOTIDE SEQUENCE [LARGE SCALE GENOMIC DNA]</scope>
    <source>
        <strain evidence="2">cv. BTx623</strain>
    </source>
</reference>
<sequence length="355" mass="38387">MATVSILMVEGGPVVMDVAQSATDGALKGKTSNTSLVSALSSDCDLHGIRDGVHHRVHGWDRKVQQLEYLVDELQFRFDSSLPLLGSTSKPSIFLIGGYNGVTWLPSLDSFLKGSRCPRGEMLFHFSPEKDTLVGLAAMSVARSYASAAALDGHIFAFGGGGGNSSWYNTVECYSSRNNEWIECPSLNRKKGSLAGISLNSKIYAIGGGDGNETFSEVEMFDPYLGKWICGPSMLISNSASYNNSSDHRIIVCIGCLDFCSATYTYIFTIISYISCIYATGGYDGSTYLQSAERYDQREGVWARPSSKYAMGGYNGDKMVSSVEIFDPRLNAWRMGDPMGAPRGYAATVTLDGSA</sequence>
<protein>
    <submittedName>
        <fullName evidence="1">Uncharacterized protein</fullName>
    </submittedName>
</protein>
<dbReference type="Proteomes" id="UP000000768">
    <property type="component" value="Chromosome 1"/>
</dbReference>
<dbReference type="InterPro" id="IPR015915">
    <property type="entry name" value="Kelch-typ_b-propeller"/>
</dbReference>